<dbReference type="Gene3D" id="3.10.310.30">
    <property type="match status" value="1"/>
</dbReference>
<organism evidence="9 10">
    <name type="scientific">Photobacterium chitinilyticum</name>
    <dbReference type="NCBI Taxonomy" id="2485123"/>
    <lineage>
        <taxon>Bacteria</taxon>
        <taxon>Pseudomonadati</taxon>
        <taxon>Pseudomonadota</taxon>
        <taxon>Gammaproteobacteria</taxon>
        <taxon>Vibrionales</taxon>
        <taxon>Vibrionaceae</taxon>
        <taxon>Photobacterium</taxon>
    </lineage>
</organism>
<feature type="domain" description="DDH" evidence="6">
    <location>
        <begin position="70"/>
        <end position="230"/>
    </location>
</feature>
<sequence>MIEIKRRPPADTAGFSDAIHPLLKRIYASRGLVGDADLERGARGLLGFNQLYGIEPAVQLLVSALADNLRIIIVGDFDADGATSAALSVLALKMLGCRNVDYLVPNRFDDGYGLSPEVVAQVEERGAELIMTVDNGVSSIAGVAAAKAKGIQVLVTDHHLPGGELPLADAIVNPNLHECGFPSKSLCGVGVAFYLMLALRAELRQNGWFGQQGIAEPNLAELLDLVALGTVADVVALDGNNRILVHQGLQRIRAGKCRPGIQALIEVAKRDPARLVSSDLGFALGPRINAAGRLDDMSFGVELLLSDNIQAARRMASELDALNQTRKEIEHGMKEEALAICERLQFNQKDMPYGLALFQRDWHQGVIGILASRIKELYHRPVIAFADTGNGEIKGSCRSIPGLHMRDVLDLIDTQNPGMIAKFGGHAMAAGLTIPEDKLAAFSKAFDLAVRKELDEDALKGVLLSDGELDSHELNLQTAELLRSGGPWGQQFPEPMFDGKFRLLHQKLVGGKHLKMMLEPMTGGSVIDGIAFNIDIRCWPDASVQQVQLVYRLDVNEFRGNSSAQLMIEHIEAV</sequence>
<dbReference type="InterPro" id="IPR038763">
    <property type="entry name" value="DHH_sf"/>
</dbReference>
<gene>
    <name evidence="9" type="primary">recJ</name>
    <name evidence="9" type="ORF">EDI28_18315</name>
</gene>
<evidence type="ECO:0000313" key="10">
    <source>
        <dbReference type="Proteomes" id="UP000287563"/>
    </source>
</evidence>
<dbReference type="Pfam" id="PF17768">
    <property type="entry name" value="RecJ_OB"/>
    <property type="match status" value="1"/>
</dbReference>
<evidence type="ECO:0000313" key="9">
    <source>
        <dbReference type="EMBL" id="RWX54187.1"/>
    </source>
</evidence>
<feature type="domain" description="RecJ OB" evidence="8">
    <location>
        <begin position="466"/>
        <end position="570"/>
    </location>
</feature>
<dbReference type="InterPro" id="IPR003156">
    <property type="entry name" value="DHHA1_dom"/>
</dbReference>
<dbReference type="Pfam" id="PF02272">
    <property type="entry name" value="DHHA1"/>
    <property type="match status" value="1"/>
</dbReference>
<comment type="similarity">
    <text evidence="1">Belongs to the RecJ family.</text>
</comment>
<comment type="caution">
    <text evidence="9">The sequence shown here is derived from an EMBL/GenBank/DDBJ whole genome shotgun (WGS) entry which is preliminary data.</text>
</comment>
<dbReference type="PANTHER" id="PTHR30255:SF2">
    <property type="entry name" value="SINGLE-STRANDED-DNA-SPECIFIC EXONUCLEASE RECJ"/>
    <property type="match status" value="1"/>
</dbReference>
<dbReference type="NCBIfam" id="TIGR00644">
    <property type="entry name" value="recJ"/>
    <property type="match status" value="1"/>
</dbReference>
<dbReference type="GO" id="GO:0006310">
    <property type="term" value="P:DNA recombination"/>
    <property type="evidence" value="ECO:0007669"/>
    <property type="project" value="InterPro"/>
</dbReference>
<keyword evidence="3" id="KW-0540">Nuclease</keyword>
<evidence type="ECO:0000259" key="6">
    <source>
        <dbReference type="Pfam" id="PF01368"/>
    </source>
</evidence>
<evidence type="ECO:0000256" key="3">
    <source>
        <dbReference type="ARBA" id="ARBA00022722"/>
    </source>
</evidence>
<dbReference type="OrthoDB" id="9809852at2"/>
<evidence type="ECO:0000256" key="4">
    <source>
        <dbReference type="ARBA" id="ARBA00022801"/>
    </source>
</evidence>
<dbReference type="NCBIfam" id="NF008290">
    <property type="entry name" value="PRK11070.1"/>
    <property type="match status" value="1"/>
</dbReference>
<dbReference type="InterPro" id="IPR051673">
    <property type="entry name" value="SSDNA_exonuclease_RecJ"/>
</dbReference>
<dbReference type="GO" id="GO:0003676">
    <property type="term" value="F:nucleic acid binding"/>
    <property type="evidence" value="ECO:0007669"/>
    <property type="project" value="InterPro"/>
</dbReference>
<dbReference type="RefSeq" id="WP_128785308.1">
    <property type="nucleotide sequence ID" value="NZ_RJLM01000008.1"/>
</dbReference>
<keyword evidence="4" id="KW-0378">Hydrolase</keyword>
<keyword evidence="5 9" id="KW-0269">Exonuclease</keyword>
<dbReference type="GO" id="GO:0008409">
    <property type="term" value="F:5'-3' exonuclease activity"/>
    <property type="evidence" value="ECO:0007669"/>
    <property type="project" value="InterPro"/>
</dbReference>
<evidence type="ECO:0000256" key="2">
    <source>
        <dbReference type="ARBA" id="ARBA00019841"/>
    </source>
</evidence>
<dbReference type="FunFam" id="3.90.1640.30:FF:000001">
    <property type="entry name" value="Single-stranded-DNA-specific exonuclease RecJ"/>
    <property type="match status" value="1"/>
</dbReference>
<accession>A0A444JM91</accession>
<protein>
    <recommendedName>
        <fullName evidence="2">Single-stranded-DNA-specific exonuclease RecJ</fullName>
    </recommendedName>
</protein>
<proteinExistence type="inferred from homology"/>
<dbReference type="InterPro" id="IPR041122">
    <property type="entry name" value="RecJ_OB"/>
</dbReference>
<dbReference type="Gene3D" id="3.90.1640.30">
    <property type="match status" value="1"/>
</dbReference>
<evidence type="ECO:0000259" key="8">
    <source>
        <dbReference type="Pfam" id="PF17768"/>
    </source>
</evidence>
<dbReference type="EMBL" id="RJLM01000008">
    <property type="protein sequence ID" value="RWX54187.1"/>
    <property type="molecule type" value="Genomic_DNA"/>
</dbReference>
<evidence type="ECO:0000259" key="7">
    <source>
        <dbReference type="Pfam" id="PF02272"/>
    </source>
</evidence>
<dbReference type="InterPro" id="IPR001667">
    <property type="entry name" value="DDH_dom"/>
</dbReference>
<dbReference type="Pfam" id="PF01368">
    <property type="entry name" value="DHH"/>
    <property type="match status" value="1"/>
</dbReference>
<dbReference type="PANTHER" id="PTHR30255">
    <property type="entry name" value="SINGLE-STRANDED-DNA-SPECIFIC EXONUCLEASE RECJ"/>
    <property type="match status" value="1"/>
</dbReference>
<dbReference type="GO" id="GO:0006281">
    <property type="term" value="P:DNA repair"/>
    <property type="evidence" value="ECO:0007669"/>
    <property type="project" value="InterPro"/>
</dbReference>
<evidence type="ECO:0000256" key="5">
    <source>
        <dbReference type="ARBA" id="ARBA00022839"/>
    </source>
</evidence>
<dbReference type="Proteomes" id="UP000287563">
    <property type="component" value="Unassembled WGS sequence"/>
</dbReference>
<dbReference type="SUPFAM" id="SSF64182">
    <property type="entry name" value="DHH phosphoesterases"/>
    <property type="match status" value="1"/>
</dbReference>
<feature type="domain" description="DHHA1" evidence="7">
    <location>
        <begin position="357"/>
        <end position="451"/>
    </location>
</feature>
<dbReference type="InterPro" id="IPR004610">
    <property type="entry name" value="RecJ"/>
</dbReference>
<keyword evidence="10" id="KW-1185">Reference proteome</keyword>
<name>A0A444JM91_9GAMM</name>
<dbReference type="AlphaFoldDB" id="A0A444JM91"/>
<reference evidence="9 10" key="1">
    <citation type="submission" date="2018-11" db="EMBL/GenBank/DDBJ databases">
        <title>Photobacterium sp. BEI247 sp. nov., a marine bacterium isolated from Yongle Blue Hole in the South China Sea.</title>
        <authorList>
            <person name="Wang X."/>
        </authorList>
    </citation>
    <scope>NUCLEOTIDE SEQUENCE [LARGE SCALE GENOMIC DNA]</scope>
    <source>
        <strain evidence="10">BEI247</strain>
    </source>
</reference>
<evidence type="ECO:0000256" key="1">
    <source>
        <dbReference type="ARBA" id="ARBA00005915"/>
    </source>
</evidence>